<keyword evidence="4 6" id="KW-0472">Membrane</keyword>
<evidence type="ECO:0000256" key="6">
    <source>
        <dbReference type="SAM" id="Phobius"/>
    </source>
</evidence>
<dbReference type="RefSeq" id="WP_256395605.1">
    <property type="nucleotide sequence ID" value="NZ_JANHDJ010000002.1"/>
</dbReference>
<comment type="caution">
    <text evidence="7">The sequence shown here is derived from an EMBL/GenBank/DDBJ whole genome shotgun (WGS) entry which is preliminary data.</text>
</comment>
<dbReference type="InterPro" id="IPR038978">
    <property type="entry name" value="MJ0935"/>
</dbReference>
<evidence type="ECO:0000313" key="7">
    <source>
        <dbReference type="EMBL" id="MFD1642019.1"/>
    </source>
</evidence>
<evidence type="ECO:0000256" key="3">
    <source>
        <dbReference type="ARBA" id="ARBA00022989"/>
    </source>
</evidence>
<organism evidence="7 8">
    <name type="scientific">Halohasta litorea</name>
    <dbReference type="NCBI Taxonomy" id="869891"/>
    <lineage>
        <taxon>Archaea</taxon>
        <taxon>Methanobacteriati</taxon>
        <taxon>Methanobacteriota</taxon>
        <taxon>Stenosarchaea group</taxon>
        <taxon>Halobacteria</taxon>
        <taxon>Halobacteriales</taxon>
        <taxon>Haloferacaceae</taxon>
        <taxon>Halohasta</taxon>
    </lineage>
</organism>
<dbReference type="SMART" id="SM01415">
    <property type="entry name" value="DUF106"/>
    <property type="match status" value="1"/>
</dbReference>
<comment type="subcellular location">
    <subcellularLocation>
        <location evidence="1">Membrane</location>
        <topology evidence="1">Multi-pass membrane protein</topology>
    </subcellularLocation>
</comment>
<evidence type="ECO:0000256" key="4">
    <source>
        <dbReference type="ARBA" id="ARBA00023136"/>
    </source>
</evidence>
<sequence>MSRIERKVRSMVKADAEMKSAIRTVLDSATDNEVQWVDVRDNITSGQWGRLIEKGVLVDGESGFRIEEPEAVRDGLEEPSDSGEEIESSSWSKWDKGAAGVTVLMFAGYLWPPARELVGNGVDILLAPVLGVLPFYAVIMIIAVATGLYSTLLRVALMDMDKMGQYREQMEEVKERREAAKERGDEEALDEIQEEQMEMMGDQLGMFKEQFRPMVWIMFLTIPAFLWMYWAVGYRGADAQYELQSLVIPFAGSVDWTTAIFGPIQVWIVWYFLCSMAFQQVIQKGLNISMTPSS</sequence>
<keyword evidence="8" id="KW-1185">Reference proteome</keyword>
<keyword evidence="3 6" id="KW-1133">Transmembrane helix</keyword>
<evidence type="ECO:0000313" key="8">
    <source>
        <dbReference type="Proteomes" id="UP001597052"/>
    </source>
</evidence>
<feature type="compositionally biased region" description="Acidic residues" evidence="5">
    <location>
        <begin position="77"/>
        <end position="87"/>
    </location>
</feature>
<evidence type="ECO:0000256" key="5">
    <source>
        <dbReference type="SAM" id="MobiDB-lite"/>
    </source>
</evidence>
<feature type="region of interest" description="Disordered" evidence="5">
    <location>
        <begin position="71"/>
        <end position="91"/>
    </location>
</feature>
<dbReference type="Proteomes" id="UP001597052">
    <property type="component" value="Unassembled WGS sequence"/>
</dbReference>
<feature type="transmembrane region" description="Helical" evidence="6">
    <location>
        <begin position="214"/>
        <end position="234"/>
    </location>
</feature>
<dbReference type="Pfam" id="PF01956">
    <property type="entry name" value="EMC3_TMCO1"/>
    <property type="match status" value="1"/>
</dbReference>
<dbReference type="InterPro" id="IPR002809">
    <property type="entry name" value="EMC3/TMCO1"/>
</dbReference>
<feature type="transmembrane region" description="Helical" evidence="6">
    <location>
        <begin position="134"/>
        <end position="157"/>
    </location>
</feature>
<dbReference type="AlphaFoldDB" id="A0ABD6D6Z8"/>
<keyword evidence="2 6" id="KW-0812">Transmembrane</keyword>
<feature type="transmembrane region" description="Helical" evidence="6">
    <location>
        <begin position="97"/>
        <end position="114"/>
    </location>
</feature>
<accession>A0ABD6D6Z8</accession>
<dbReference type="EMBL" id="JBHUDM010000002">
    <property type="protein sequence ID" value="MFD1642019.1"/>
    <property type="molecule type" value="Genomic_DNA"/>
</dbReference>
<evidence type="ECO:0000256" key="2">
    <source>
        <dbReference type="ARBA" id="ARBA00022692"/>
    </source>
</evidence>
<dbReference type="PANTHER" id="PTHR42198">
    <property type="entry name" value="INTEGRAL MEMBRANE PROTEIN"/>
    <property type="match status" value="1"/>
</dbReference>
<reference evidence="7 8" key="1">
    <citation type="journal article" date="2019" name="Int. J. Syst. Evol. Microbiol.">
        <title>The Global Catalogue of Microorganisms (GCM) 10K type strain sequencing project: providing services to taxonomists for standard genome sequencing and annotation.</title>
        <authorList>
            <consortium name="The Broad Institute Genomics Platform"/>
            <consortium name="The Broad Institute Genome Sequencing Center for Infectious Disease"/>
            <person name="Wu L."/>
            <person name="Ma J."/>
        </authorList>
    </citation>
    <scope>NUCLEOTIDE SEQUENCE [LARGE SCALE GENOMIC DNA]</scope>
    <source>
        <strain evidence="7 8">CGMCC 1.10593</strain>
    </source>
</reference>
<dbReference type="GO" id="GO:0016020">
    <property type="term" value="C:membrane"/>
    <property type="evidence" value="ECO:0007669"/>
    <property type="project" value="UniProtKB-SubCell"/>
</dbReference>
<name>A0ABD6D6Z8_9EURY</name>
<dbReference type="PANTHER" id="PTHR42198:SF1">
    <property type="entry name" value="INTEGRAL MEMBRANE PROTEIN"/>
    <property type="match status" value="1"/>
</dbReference>
<protein>
    <submittedName>
        <fullName evidence="7">DUF106 domain-containing protein</fullName>
    </submittedName>
</protein>
<gene>
    <name evidence="7" type="ORF">ACFSBW_09060</name>
</gene>
<proteinExistence type="predicted"/>
<evidence type="ECO:0000256" key="1">
    <source>
        <dbReference type="ARBA" id="ARBA00004141"/>
    </source>
</evidence>
<feature type="transmembrane region" description="Helical" evidence="6">
    <location>
        <begin position="254"/>
        <end position="274"/>
    </location>
</feature>